<dbReference type="InterPro" id="IPR004865">
    <property type="entry name" value="HSR_dom"/>
</dbReference>
<evidence type="ECO:0000256" key="2">
    <source>
        <dbReference type="ARBA" id="ARBA00022771"/>
    </source>
</evidence>
<keyword evidence="1" id="KW-0479">Metal-binding</keyword>
<evidence type="ECO:0000313" key="10">
    <source>
        <dbReference type="Proteomes" id="UP000648918"/>
    </source>
</evidence>
<dbReference type="GO" id="GO:0000981">
    <property type="term" value="F:DNA-binding transcription factor activity, RNA polymerase II-specific"/>
    <property type="evidence" value="ECO:0007669"/>
    <property type="project" value="TreeGrafter"/>
</dbReference>
<feature type="region of interest" description="Disordered" evidence="6">
    <location>
        <begin position="201"/>
        <end position="238"/>
    </location>
</feature>
<feature type="region of interest" description="Disordered" evidence="6">
    <location>
        <begin position="104"/>
        <end position="180"/>
    </location>
</feature>
<sequence length="424" mass="45614">MAGPGAEGDLRHLLKLHRTEIAMAVDDVFPLLHGLVDHDIVPEHVFKETLSRTEREGSHRAFHALLTWLLGCDAGTVRDFWAVLFKDYNLERYTRLRPLRGTFPREVELGRQRRGRHPSPSPTAPAPHRPQGKRKAPEERDGARAPQPSLQHTASPGPLAKARTVKKPEDTDAPCTPRASGDHGLGASACTHLCQQLPQTPLLSHPQSEEPQLHPQGQLPVTTMHSQDPAPHQENEDECAACGDGGELICCDGCPRAFHLACLVPPLPCVPSGTWRCGSCVASTAEPSQLREVDAVAERPPEIPGEEACGTGRDGGHGSICSRCFTQIPTPRHCPTPVGDTRGQPLCTSCTGTPDTGSVESTAVASDLQLQAAKVSEGLKPVTSPEQIRCGQRSGRKAGRTCLLPQAEDVCPSSDPVLSRDELD</sequence>
<dbReference type="InterPro" id="IPR019786">
    <property type="entry name" value="Zinc_finger_PHD-type_CS"/>
</dbReference>
<dbReference type="SUPFAM" id="SSF57903">
    <property type="entry name" value="FYVE/PHD zinc finger"/>
    <property type="match status" value="1"/>
</dbReference>
<gene>
    <name evidence="9" type="primary">Aire</name>
    <name evidence="9" type="ORF">HALSEN_R05126</name>
</gene>
<dbReference type="Pfam" id="PF03172">
    <property type="entry name" value="HSR"/>
    <property type="match status" value="1"/>
</dbReference>
<reference evidence="9" key="1">
    <citation type="submission" date="2019-09" db="EMBL/GenBank/DDBJ databases">
        <title>Bird 10,000 Genomes (B10K) Project - Family phase.</title>
        <authorList>
            <person name="Zhang G."/>
        </authorList>
    </citation>
    <scope>NUCLEOTIDE SEQUENCE</scope>
    <source>
        <strain evidence="9">B10K-DU-024-03</strain>
        <tissue evidence="9">Muscle</tissue>
    </source>
</reference>
<protein>
    <submittedName>
        <fullName evidence="9">AIRE regulator</fullName>
    </submittedName>
</protein>
<dbReference type="InterPro" id="IPR011011">
    <property type="entry name" value="Znf_FYVE_PHD"/>
</dbReference>
<name>A0A851Z610_9AVES</name>
<dbReference type="GO" id="GO:0005737">
    <property type="term" value="C:cytoplasm"/>
    <property type="evidence" value="ECO:0007669"/>
    <property type="project" value="InterPro"/>
</dbReference>
<dbReference type="AlphaFoldDB" id="A0A851Z610"/>
<evidence type="ECO:0000256" key="5">
    <source>
        <dbReference type="PROSITE-ProRule" id="PRU00146"/>
    </source>
</evidence>
<dbReference type="CDD" id="cd15539">
    <property type="entry name" value="PHD1_AIRE"/>
    <property type="match status" value="1"/>
</dbReference>
<dbReference type="OrthoDB" id="787137at2759"/>
<dbReference type="InterPro" id="IPR008087">
    <property type="entry name" value="AIRE"/>
</dbReference>
<dbReference type="PROSITE" id="PS50016">
    <property type="entry name" value="ZF_PHD_2"/>
    <property type="match status" value="1"/>
</dbReference>
<keyword evidence="4" id="KW-0238">DNA-binding</keyword>
<dbReference type="Gene3D" id="3.30.40.10">
    <property type="entry name" value="Zinc/RING finger domain, C3HC4 (zinc finger)"/>
    <property type="match status" value="1"/>
</dbReference>
<feature type="compositionally biased region" description="Pro residues" evidence="6">
    <location>
        <begin position="119"/>
        <end position="128"/>
    </location>
</feature>
<organism evidence="9 10">
    <name type="scientific">Halcyon senegalensis</name>
    <dbReference type="NCBI Taxonomy" id="342381"/>
    <lineage>
        <taxon>Eukaryota</taxon>
        <taxon>Metazoa</taxon>
        <taxon>Chordata</taxon>
        <taxon>Craniata</taxon>
        <taxon>Vertebrata</taxon>
        <taxon>Euteleostomi</taxon>
        <taxon>Archelosauria</taxon>
        <taxon>Archosauria</taxon>
        <taxon>Dinosauria</taxon>
        <taxon>Saurischia</taxon>
        <taxon>Theropoda</taxon>
        <taxon>Coelurosauria</taxon>
        <taxon>Aves</taxon>
        <taxon>Neognathae</taxon>
        <taxon>Neoaves</taxon>
        <taxon>Telluraves</taxon>
        <taxon>Coraciimorphae</taxon>
        <taxon>Coraciiformes</taxon>
        <taxon>Alcedinidae</taxon>
        <taxon>Halcyon</taxon>
    </lineage>
</organism>
<evidence type="ECO:0000313" key="9">
    <source>
        <dbReference type="EMBL" id="NXD82071.1"/>
    </source>
</evidence>
<dbReference type="PROSITE" id="PS51414">
    <property type="entry name" value="HSR"/>
    <property type="match status" value="1"/>
</dbReference>
<evidence type="ECO:0000256" key="4">
    <source>
        <dbReference type="ARBA" id="ARBA00023125"/>
    </source>
</evidence>
<dbReference type="GO" id="GO:0003677">
    <property type="term" value="F:DNA binding"/>
    <property type="evidence" value="ECO:0007669"/>
    <property type="project" value="UniProtKB-KW"/>
</dbReference>
<evidence type="ECO:0000259" key="7">
    <source>
        <dbReference type="PROSITE" id="PS50016"/>
    </source>
</evidence>
<accession>A0A851Z610</accession>
<dbReference type="GO" id="GO:0005634">
    <property type="term" value="C:nucleus"/>
    <property type="evidence" value="ECO:0007669"/>
    <property type="project" value="InterPro"/>
</dbReference>
<feature type="domain" description="PHD-type" evidence="7">
    <location>
        <begin position="236"/>
        <end position="283"/>
    </location>
</feature>
<proteinExistence type="predicted"/>
<dbReference type="PRINTS" id="PR01711">
    <property type="entry name" value="AIREGULATOR"/>
</dbReference>
<dbReference type="GO" id="GO:0008270">
    <property type="term" value="F:zinc ion binding"/>
    <property type="evidence" value="ECO:0007669"/>
    <property type="project" value="UniProtKB-KW"/>
</dbReference>
<dbReference type="Proteomes" id="UP000648918">
    <property type="component" value="Unassembled WGS sequence"/>
</dbReference>
<keyword evidence="10" id="KW-1185">Reference proteome</keyword>
<dbReference type="PROSITE" id="PS01359">
    <property type="entry name" value="ZF_PHD_1"/>
    <property type="match status" value="1"/>
</dbReference>
<feature type="non-terminal residue" evidence="9">
    <location>
        <position position="424"/>
    </location>
</feature>
<dbReference type="GO" id="GO:0006959">
    <property type="term" value="P:humoral immune response"/>
    <property type="evidence" value="ECO:0007669"/>
    <property type="project" value="InterPro"/>
</dbReference>
<keyword evidence="3" id="KW-0862">Zinc</keyword>
<dbReference type="PANTHER" id="PTHR46386:SF11">
    <property type="entry name" value="AUTOIMMUNE REGULATOR"/>
    <property type="match status" value="1"/>
</dbReference>
<dbReference type="InterPro" id="IPR001965">
    <property type="entry name" value="Znf_PHD"/>
</dbReference>
<evidence type="ECO:0000256" key="3">
    <source>
        <dbReference type="ARBA" id="ARBA00022833"/>
    </source>
</evidence>
<dbReference type="EMBL" id="WBNJ01000193">
    <property type="protein sequence ID" value="NXD82071.1"/>
    <property type="molecule type" value="Genomic_DNA"/>
</dbReference>
<dbReference type="InterPro" id="IPR043563">
    <property type="entry name" value="Sp110/Sp140/Sp140L-like"/>
</dbReference>
<feature type="non-terminal residue" evidence="9">
    <location>
        <position position="1"/>
    </location>
</feature>
<feature type="domain" description="HSR" evidence="8">
    <location>
        <begin position="1"/>
        <end position="108"/>
    </location>
</feature>
<evidence type="ECO:0000256" key="1">
    <source>
        <dbReference type="ARBA" id="ARBA00022723"/>
    </source>
</evidence>
<dbReference type="InterPro" id="IPR019787">
    <property type="entry name" value="Znf_PHD-finger"/>
</dbReference>
<keyword evidence="2 5" id="KW-0863">Zinc-finger</keyword>
<comment type="caution">
    <text evidence="9">The sequence shown here is derived from an EMBL/GenBank/DDBJ whole genome shotgun (WGS) entry which is preliminary data.</text>
</comment>
<dbReference type="PANTHER" id="PTHR46386">
    <property type="entry name" value="NUCLEAR BODY PROTEIN SP140"/>
    <property type="match status" value="1"/>
</dbReference>
<dbReference type="GO" id="GO:0045182">
    <property type="term" value="F:translation regulator activity"/>
    <property type="evidence" value="ECO:0007669"/>
    <property type="project" value="InterPro"/>
</dbReference>
<evidence type="ECO:0000259" key="8">
    <source>
        <dbReference type="PROSITE" id="PS51414"/>
    </source>
</evidence>
<evidence type="ECO:0000256" key="6">
    <source>
        <dbReference type="SAM" id="MobiDB-lite"/>
    </source>
</evidence>
<dbReference type="InterPro" id="IPR013083">
    <property type="entry name" value="Znf_RING/FYVE/PHD"/>
</dbReference>
<dbReference type="Pfam" id="PF00628">
    <property type="entry name" value="PHD"/>
    <property type="match status" value="1"/>
</dbReference>
<dbReference type="SMART" id="SM00249">
    <property type="entry name" value="PHD"/>
    <property type="match status" value="1"/>
</dbReference>